<feature type="region of interest" description="Disordered" evidence="2">
    <location>
        <begin position="212"/>
        <end position="236"/>
    </location>
</feature>
<dbReference type="CDD" id="cd00592">
    <property type="entry name" value="HTH_MerR-like"/>
    <property type="match status" value="1"/>
</dbReference>
<proteinExistence type="predicted"/>
<evidence type="ECO:0000259" key="3">
    <source>
        <dbReference type="PROSITE" id="PS50937"/>
    </source>
</evidence>
<evidence type="ECO:0000256" key="1">
    <source>
        <dbReference type="ARBA" id="ARBA00023125"/>
    </source>
</evidence>
<dbReference type="EMBL" id="JBHMBS010000057">
    <property type="protein sequence ID" value="MFB9682347.1"/>
    <property type="molecule type" value="Genomic_DNA"/>
</dbReference>
<feature type="compositionally biased region" description="Pro residues" evidence="2">
    <location>
        <begin position="216"/>
        <end position="227"/>
    </location>
</feature>
<gene>
    <name evidence="4" type="ORF">ACFFRH_43360</name>
</gene>
<dbReference type="InterPro" id="IPR047057">
    <property type="entry name" value="MerR_fam"/>
</dbReference>
<evidence type="ECO:0000256" key="2">
    <source>
        <dbReference type="SAM" id="MobiDB-lite"/>
    </source>
</evidence>
<comment type="caution">
    <text evidence="4">The sequence shown here is derived from an EMBL/GenBank/DDBJ whole genome shotgun (WGS) entry which is preliminary data.</text>
</comment>
<dbReference type="Pfam" id="PF13411">
    <property type="entry name" value="MerR_1"/>
    <property type="match status" value="1"/>
</dbReference>
<dbReference type="PANTHER" id="PTHR30204:SF93">
    <property type="entry name" value="HTH MERR-TYPE DOMAIN-CONTAINING PROTEIN"/>
    <property type="match status" value="1"/>
</dbReference>
<evidence type="ECO:0000313" key="4">
    <source>
        <dbReference type="EMBL" id="MFB9682347.1"/>
    </source>
</evidence>
<evidence type="ECO:0000313" key="5">
    <source>
        <dbReference type="Proteomes" id="UP001589610"/>
    </source>
</evidence>
<protein>
    <submittedName>
        <fullName evidence="4">MerR family transcriptional regulator</fullName>
    </submittedName>
</protein>
<accession>A0ABV5TTB0</accession>
<organism evidence="4 5">
    <name type="scientific">Streptosporangium vulgare</name>
    <dbReference type="NCBI Taxonomy" id="46190"/>
    <lineage>
        <taxon>Bacteria</taxon>
        <taxon>Bacillati</taxon>
        <taxon>Actinomycetota</taxon>
        <taxon>Actinomycetes</taxon>
        <taxon>Streptosporangiales</taxon>
        <taxon>Streptosporangiaceae</taxon>
        <taxon>Streptosporangium</taxon>
    </lineage>
</organism>
<reference evidence="4 5" key="1">
    <citation type="submission" date="2024-09" db="EMBL/GenBank/DDBJ databases">
        <authorList>
            <person name="Sun Q."/>
            <person name="Mori K."/>
        </authorList>
    </citation>
    <scope>NUCLEOTIDE SEQUENCE [LARGE SCALE GENOMIC DNA]</scope>
    <source>
        <strain evidence="4 5">JCM 3028</strain>
    </source>
</reference>
<dbReference type="PROSITE" id="PS50937">
    <property type="entry name" value="HTH_MERR_2"/>
    <property type="match status" value="1"/>
</dbReference>
<keyword evidence="5" id="KW-1185">Reference proteome</keyword>
<dbReference type="PANTHER" id="PTHR30204">
    <property type="entry name" value="REDOX-CYCLING DRUG-SENSING TRANSCRIPTIONAL ACTIVATOR SOXR"/>
    <property type="match status" value="1"/>
</dbReference>
<keyword evidence="1" id="KW-0238">DNA-binding</keyword>
<dbReference type="Proteomes" id="UP001589610">
    <property type="component" value="Unassembled WGS sequence"/>
</dbReference>
<dbReference type="SUPFAM" id="SSF46955">
    <property type="entry name" value="Putative DNA-binding domain"/>
    <property type="match status" value="1"/>
</dbReference>
<sequence length="265" mass="28731">MRIGELAALVGVSARTVRHYHHLGLLPEPVRLANGYREYGLRDAVVLARVRRLAELGLSLDEIRDVLADDRGKELREVLVELDADLARQQEAIGARRDRLAALLAEADPHPDSMVSPAMAAVLRDLPATGSRFAEIDRELLALVDTVADPSGRAQVLDLMRPLTEPDALARGHDLYRRLDELADADPGDPRVAALAADLVGHLPGEMAAAMVANLDPPPGPPRPPGSGPAERPDGGRWLETMYAEVSPAQAEVFQLVMTTLRERT</sequence>
<dbReference type="SMART" id="SM00422">
    <property type="entry name" value="HTH_MERR"/>
    <property type="match status" value="1"/>
</dbReference>
<dbReference type="PRINTS" id="PR00040">
    <property type="entry name" value="HTHMERR"/>
</dbReference>
<feature type="domain" description="HTH merR-type" evidence="3">
    <location>
        <begin position="1"/>
        <end position="69"/>
    </location>
</feature>
<dbReference type="InterPro" id="IPR000551">
    <property type="entry name" value="MerR-type_HTH_dom"/>
</dbReference>
<dbReference type="InterPro" id="IPR009061">
    <property type="entry name" value="DNA-bd_dom_put_sf"/>
</dbReference>
<name>A0ABV5TTB0_9ACTN</name>
<dbReference type="RefSeq" id="WP_344748736.1">
    <property type="nucleotide sequence ID" value="NZ_BAAAWW010000168.1"/>
</dbReference>
<dbReference type="Gene3D" id="1.10.1660.10">
    <property type="match status" value="1"/>
</dbReference>